<dbReference type="PANTHER" id="PTHR10231">
    <property type="entry name" value="NUCLEOTIDE-SUGAR TRANSMEMBRANE TRANSPORTER"/>
    <property type="match status" value="1"/>
</dbReference>
<feature type="transmembrane region" description="Helical" evidence="7">
    <location>
        <begin position="177"/>
        <end position="198"/>
    </location>
</feature>
<dbReference type="AlphaFoldDB" id="A0A7J7IYX2"/>
<evidence type="ECO:0000313" key="8">
    <source>
        <dbReference type="EMBL" id="KAF6018418.1"/>
    </source>
</evidence>
<name>A0A7J7IYX2_BUGNE</name>
<dbReference type="GO" id="GO:0015165">
    <property type="term" value="F:pyrimidine nucleotide-sugar transmembrane transporter activity"/>
    <property type="evidence" value="ECO:0007669"/>
    <property type="project" value="InterPro"/>
</dbReference>
<keyword evidence="6 7" id="KW-0472">Membrane</keyword>
<evidence type="ECO:0000256" key="7">
    <source>
        <dbReference type="SAM" id="Phobius"/>
    </source>
</evidence>
<comment type="similarity">
    <text evidence="2">Belongs to the nucleotide-sugar transporter family. SLC35A subfamily.</text>
</comment>
<feature type="transmembrane region" description="Helical" evidence="7">
    <location>
        <begin position="277"/>
        <end position="294"/>
    </location>
</feature>
<proteinExistence type="inferred from homology"/>
<dbReference type="SUPFAM" id="SSF103481">
    <property type="entry name" value="Multidrug resistance efflux transporter EmrE"/>
    <property type="match status" value="1"/>
</dbReference>
<evidence type="ECO:0000256" key="1">
    <source>
        <dbReference type="ARBA" id="ARBA00004141"/>
    </source>
</evidence>
<keyword evidence="3" id="KW-0813">Transport</keyword>
<gene>
    <name evidence="8" type="ORF">EB796_023274</name>
</gene>
<sequence length="324" mass="35441">MTGKRVALHMKYASLSFLSLQTASHVVATRYSRATNRDSPYLPSTVVALVEIFKMLITLSMLFAEKGYSFSTTLQTISCEVLKKPRETIKLSVPALLYVIQNSLLFVALSNLDSATYQVCYQLKILTTALLSVAMLHKRLRISQWFALILLTSGVVLVQLAKSEGAESAAKSKEGSVFIGLLTVVAASCLSGFSGVYFEKVLKGSNQSLWIRNVQLGGFSIVIAFASIYVKDGETVAANGFFQGYTYLTWLIILLGVLSGITVALVVKYADNILKGFATSISILISTLVSFYFLDDFEPSFGFFIGATLVIFATFLYGIEFGKK</sequence>
<dbReference type="Proteomes" id="UP000593567">
    <property type="component" value="Unassembled WGS sequence"/>
</dbReference>
<dbReference type="PIRSF" id="PIRSF005799">
    <property type="entry name" value="UDP-gal_transpt"/>
    <property type="match status" value="1"/>
</dbReference>
<evidence type="ECO:0000256" key="5">
    <source>
        <dbReference type="ARBA" id="ARBA00022989"/>
    </source>
</evidence>
<feature type="transmembrane region" description="Helical" evidence="7">
    <location>
        <begin position="300"/>
        <end position="319"/>
    </location>
</feature>
<keyword evidence="9" id="KW-1185">Reference proteome</keyword>
<comment type="caution">
    <text evidence="8">The sequence shown here is derived from an EMBL/GenBank/DDBJ whole genome shotgun (WGS) entry which is preliminary data.</text>
</comment>
<evidence type="ECO:0000313" key="9">
    <source>
        <dbReference type="Proteomes" id="UP000593567"/>
    </source>
</evidence>
<keyword evidence="5 7" id="KW-1133">Transmembrane helix</keyword>
<evidence type="ECO:0000256" key="4">
    <source>
        <dbReference type="ARBA" id="ARBA00022692"/>
    </source>
</evidence>
<dbReference type="EMBL" id="VXIV02003311">
    <property type="protein sequence ID" value="KAF6018418.1"/>
    <property type="molecule type" value="Genomic_DNA"/>
</dbReference>
<evidence type="ECO:0000256" key="3">
    <source>
        <dbReference type="ARBA" id="ARBA00022597"/>
    </source>
</evidence>
<dbReference type="GO" id="GO:0000139">
    <property type="term" value="C:Golgi membrane"/>
    <property type="evidence" value="ECO:0007669"/>
    <property type="project" value="InterPro"/>
</dbReference>
<protein>
    <submittedName>
        <fullName evidence="8">SLC35A3</fullName>
    </submittedName>
</protein>
<dbReference type="NCBIfam" id="TIGR00803">
    <property type="entry name" value="nst"/>
    <property type="match status" value="1"/>
</dbReference>
<reference evidence="8" key="1">
    <citation type="submission" date="2020-06" db="EMBL/GenBank/DDBJ databases">
        <title>Draft genome of Bugula neritina, a colonial animal packing powerful symbionts and potential medicines.</title>
        <authorList>
            <person name="Rayko M."/>
        </authorList>
    </citation>
    <scope>NUCLEOTIDE SEQUENCE [LARGE SCALE GENOMIC DNA]</scope>
    <source>
        <strain evidence="8">Kwan_BN1</strain>
    </source>
</reference>
<evidence type="ECO:0000256" key="2">
    <source>
        <dbReference type="ARBA" id="ARBA00009976"/>
    </source>
</evidence>
<dbReference type="Pfam" id="PF04142">
    <property type="entry name" value="Nuc_sug_transp"/>
    <property type="match status" value="1"/>
</dbReference>
<dbReference type="Gene3D" id="1.10.3730.20">
    <property type="match status" value="1"/>
</dbReference>
<organism evidence="8 9">
    <name type="scientific">Bugula neritina</name>
    <name type="common">Brown bryozoan</name>
    <name type="synonym">Sertularia neritina</name>
    <dbReference type="NCBI Taxonomy" id="10212"/>
    <lineage>
        <taxon>Eukaryota</taxon>
        <taxon>Metazoa</taxon>
        <taxon>Spiralia</taxon>
        <taxon>Lophotrochozoa</taxon>
        <taxon>Bryozoa</taxon>
        <taxon>Gymnolaemata</taxon>
        <taxon>Cheilostomatida</taxon>
        <taxon>Flustrina</taxon>
        <taxon>Buguloidea</taxon>
        <taxon>Bugulidae</taxon>
        <taxon>Bugula</taxon>
    </lineage>
</organism>
<dbReference type="OrthoDB" id="408493at2759"/>
<keyword evidence="3" id="KW-0762">Sugar transport</keyword>
<evidence type="ECO:0000256" key="6">
    <source>
        <dbReference type="ARBA" id="ARBA00023136"/>
    </source>
</evidence>
<feature type="transmembrane region" description="Helical" evidence="7">
    <location>
        <begin position="143"/>
        <end position="161"/>
    </location>
</feature>
<feature type="transmembrane region" description="Helical" evidence="7">
    <location>
        <begin position="210"/>
        <end position="230"/>
    </location>
</feature>
<dbReference type="InterPro" id="IPR037185">
    <property type="entry name" value="EmrE-like"/>
</dbReference>
<comment type="subcellular location">
    <subcellularLocation>
        <location evidence="1">Membrane</location>
        <topology evidence="1">Multi-pass membrane protein</topology>
    </subcellularLocation>
</comment>
<feature type="transmembrane region" description="Helical" evidence="7">
    <location>
        <begin position="250"/>
        <end position="270"/>
    </location>
</feature>
<dbReference type="InterPro" id="IPR007271">
    <property type="entry name" value="Nuc_sug_transpt"/>
</dbReference>
<keyword evidence="4 7" id="KW-0812">Transmembrane</keyword>
<accession>A0A7J7IYX2</accession>